<sequence>MRHFNFNLTLVRIVKMTFKKEHIVDFKEIFNRSKENIRAFDGCSFLELYQDKTNKAIFFTYSYWDDETFLERYRNSDFFKSVWAKTKVLFSSKPEAWSVDKIETLPAGRQA</sequence>
<evidence type="ECO:0000313" key="2">
    <source>
        <dbReference type="EMBL" id="VAW13292.1"/>
    </source>
</evidence>
<evidence type="ECO:0000259" key="1">
    <source>
        <dbReference type="PROSITE" id="PS51725"/>
    </source>
</evidence>
<proteinExistence type="predicted"/>
<dbReference type="SUPFAM" id="SSF54909">
    <property type="entry name" value="Dimeric alpha+beta barrel"/>
    <property type="match status" value="1"/>
</dbReference>
<feature type="domain" description="ABM" evidence="1">
    <location>
        <begin position="10"/>
        <end position="99"/>
    </location>
</feature>
<dbReference type="AlphaFoldDB" id="A0A3B0TFP4"/>
<reference evidence="2" key="1">
    <citation type="submission" date="2018-06" db="EMBL/GenBank/DDBJ databases">
        <authorList>
            <person name="Zhirakovskaya E."/>
        </authorList>
    </citation>
    <scope>NUCLEOTIDE SEQUENCE</scope>
</reference>
<dbReference type="EMBL" id="UOEL01000101">
    <property type="protein sequence ID" value="VAW13292.1"/>
    <property type="molecule type" value="Genomic_DNA"/>
</dbReference>
<dbReference type="InterPro" id="IPR011008">
    <property type="entry name" value="Dimeric_a/b-barrel"/>
</dbReference>
<organism evidence="2">
    <name type="scientific">hydrothermal vent metagenome</name>
    <dbReference type="NCBI Taxonomy" id="652676"/>
    <lineage>
        <taxon>unclassified sequences</taxon>
        <taxon>metagenomes</taxon>
        <taxon>ecological metagenomes</taxon>
    </lineage>
</organism>
<gene>
    <name evidence="2" type="ORF">MNBD_BACTEROID03-2786</name>
</gene>
<protein>
    <recommendedName>
        <fullName evidence="1">ABM domain-containing protein</fullName>
    </recommendedName>
</protein>
<dbReference type="InterPro" id="IPR007138">
    <property type="entry name" value="ABM_dom"/>
</dbReference>
<dbReference type="Gene3D" id="3.30.70.100">
    <property type="match status" value="1"/>
</dbReference>
<accession>A0A3B0TFP4</accession>
<name>A0A3B0TFP4_9ZZZZ</name>
<dbReference type="PROSITE" id="PS51725">
    <property type="entry name" value="ABM"/>
    <property type="match status" value="1"/>
</dbReference>
<dbReference type="Pfam" id="PF03992">
    <property type="entry name" value="ABM"/>
    <property type="match status" value="1"/>
</dbReference>